<dbReference type="EMBL" id="JAAMPI010000240">
    <property type="protein sequence ID" value="KAF4633691.1"/>
    <property type="molecule type" value="Genomic_DNA"/>
</dbReference>
<reference evidence="1 2" key="1">
    <citation type="submission" date="2020-03" db="EMBL/GenBank/DDBJ databases">
        <title>Draft Genome Sequence of Cudoniella acicularis.</title>
        <authorList>
            <person name="Buettner E."/>
            <person name="Kellner H."/>
        </authorList>
    </citation>
    <scope>NUCLEOTIDE SEQUENCE [LARGE SCALE GENOMIC DNA]</scope>
    <source>
        <strain evidence="1 2">DSM 108380</strain>
    </source>
</reference>
<sequence length="356" mass="39184">MSIACSFDAHDLAQSFGPLVTEPIKRKPVPGNGEARFPKIQCELVAEPITGKENPTAKATMTPSITALDENPKSTYPRLKKPIVIPSVLNHTSNSGIVGLPFVRGYAVCLGQDYDISLIDFLAFIDELNIRNRGHLALSYISKVGSAVHTIGHFDPTRITALVGKGIVVAGMAARWASINGPLSRKKDFLSLANKEIFNPKGLRVEIVDSKDLRKFLGLAKDDPLIAPLQSYWTVPSLEQMKKKQRAKVRVPHRLILGLLPHVHDITLHGDMSGKPTPEDASKLRKKAEREVVGWLCSSEINMEAARGKALLKLREANKTPTEKEKEKLMKASRKADKEAKAVAKAHWIVIRPLIA</sequence>
<dbReference type="OrthoDB" id="3068835at2759"/>
<evidence type="ECO:0000313" key="2">
    <source>
        <dbReference type="Proteomes" id="UP000566819"/>
    </source>
</evidence>
<dbReference type="InterPro" id="IPR053221">
    <property type="entry name" value="Burnettramic_acid_biosynth"/>
</dbReference>
<dbReference type="AlphaFoldDB" id="A0A8H4RQS8"/>
<evidence type="ECO:0000313" key="1">
    <source>
        <dbReference type="EMBL" id="KAF4633691.1"/>
    </source>
</evidence>
<dbReference type="PANTHER" id="PTHR38887">
    <property type="entry name" value="CHROMOSOME 21, WHOLE GENOME SHOTGUN SEQUENCE"/>
    <property type="match status" value="1"/>
</dbReference>
<dbReference type="PANTHER" id="PTHR38887:SF1">
    <property type="entry name" value="RAS MODIFICATION PROTEIN ERF4"/>
    <property type="match status" value="1"/>
</dbReference>
<organism evidence="1 2">
    <name type="scientific">Cudoniella acicularis</name>
    <dbReference type="NCBI Taxonomy" id="354080"/>
    <lineage>
        <taxon>Eukaryota</taxon>
        <taxon>Fungi</taxon>
        <taxon>Dikarya</taxon>
        <taxon>Ascomycota</taxon>
        <taxon>Pezizomycotina</taxon>
        <taxon>Leotiomycetes</taxon>
        <taxon>Helotiales</taxon>
        <taxon>Tricladiaceae</taxon>
        <taxon>Cudoniella</taxon>
    </lineage>
</organism>
<accession>A0A8H4RQS8</accession>
<comment type="caution">
    <text evidence="1">The sequence shown here is derived from an EMBL/GenBank/DDBJ whole genome shotgun (WGS) entry which is preliminary data.</text>
</comment>
<protein>
    <submittedName>
        <fullName evidence="1">Uncharacterized protein</fullName>
    </submittedName>
</protein>
<dbReference type="Proteomes" id="UP000566819">
    <property type="component" value="Unassembled WGS sequence"/>
</dbReference>
<name>A0A8H4RQS8_9HELO</name>
<proteinExistence type="predicted"/>
<keyword evidence="2" id="KW-1185">Reference proteome</keyword>
<gene>
    <name evidence="1" type="ORF">G7Y89_g4436</name>
</gene>